<protein>
    <submittedName>
        <fullName evidence="7">Pseudouridine synthase family protein</fullName>
    </submittedName>
</protein>
<dbReference type="AlphaFoldDB" id="A0AAV8D6M4"/>
<evidence type="ECO:0000256" key="2">
    <source>
        <dbReference type="ARBA" id="ARBA00010876"/>
    </source>
</evidence>
<evidence type="ECO:0000256" key="5">
    <source>
        <dbReference type="ARBA" id="ARBA00023235"/>
    </source>
</evidence>
<evidence type="ECO:0000256" key="1">
    <source>
        <dbReference type="ARBA" id="ARBA00004173"/>
    </source>
</evidence>
<comment type="similarity">
    <text evidence="2">Belongs to the pseudouridine synthase RluA family.</text>
</comment>
<organism evidence="7 8">
    <name type="scientific">Rhynchospora pubera</name>
    <dbReference type="NCBI Taxonomy" id="906938"/>
    <lineage>
        <taxon>Eukaryota</taxon>
        <taxon>Viridiplantae</taxon>
        <taxon>Streptophyta</taxon>
        <taxon>Embryophyta</taxon>
        <taxon>Tracheophyta</taxon>
        <taxon>Spermatophyta</taxon>
        <taxon>Magnoliopsida</taxon>
        <taxon>Liliopsida</taxon>
        <taxon>Poales</taxon>
        <taxon>Cyperaceae</taxon>
        <taxon>Cyperoideae</taxon>
        <taxon>Rhynchosporeae</taxon>
        <taxon>Rhynchospora</taxon>
    </lineage>
</organism>
<gene>
    <name evidence="7" type="ORF">LUZ62_073521</name>
</gene>
<evidence type="ECO:0000313" key="8">
    <source>
        <dbReference type="Proteomes" id="UP001140206"/>
    </source>
</evidence>
<comment type="caution">
    <text evidence="7">The sequence shown here is derived from an EMBL/GenBank/DDBJ whole genome shotgun (WGS) entry which is preliminary data.</text>
</comment>
<dbReference type="EMBL" id="JAMFTS010000004">
    <property type="protein sequence ID" value="KAJ4763146.1"/>
    <property type="molecule type" value="Genomic_DNA"/>
</dbReference>
<proteinExistence type="inferred from homology"/>
<keyword evidence="3" id="KW-0694">RNA-binding</keyword>
<dbReference type="InterPro" id="IPR050188">
    <property type="entry name" value="RluA_PseudoU_synthase"/>
</dbReference>
<evidence type="ECO:0000256" key="4">
    <source>
        <dbReference type="ARBA" id="ARBA00023128"/>
    </source>
</evidence>
<dbReference type="GO" id="GO:0005739">
    <property type="term" value="C:mitochondrion"/>
    <property type="evidence" value="ECO:0007669"/>
    <property type="project" value="UniProtKB-SubCell"/>
</dbReference>
<feature type="domain" description="Pseudouridine synthase RsuA/RluA-like" evidence="6">
    <location>
        <begin position="188"/>
        <end position="352"/>
    </location>
</feature>
<accession>A0AAV8D6M4</accession>
<dbReference type="InterPro" id="IPR020103">
    <property type="entry name" value="PsdUridine_synth_cat_dom_sf"/>
</dbReference>
<dbReference type="GO" id="GO:0003723">
    <property type="term" value="F:RNA binding"/>
    <property type="evidence" value="ECO:0007669"/>
    <property type="project" value="UniProtKB-KW"/>
</dbReference>
<comment type="subcellular location">
    <subcellularLocation>
        <location evidence="1">Mitochondrion</location>
    </subcellularLocation>
</comment>
<dbReference type="Gene3D" id="3.30.2350.10">
    <property type="entry name" value="Pseudouridine synthase"/>
    <property type="match status" value="1"/>
</dbReference>
<dbReference type="PANTHER" id="PTHR21600">
    <property type="entry name" value="MITOCHONDRIAL RNA PSEUDOURIDINE SYNTHASE"/>
    <property type="match status" value="1"/>
</dbReference>
<keyword evidence="8" id="KW-1185">Reference proteome</keyword>
<sequence length="465" mass="52176">MMAEVLQLRRRLLSVSRQHAVAIRSSLQSTLNRHCSSTSSTEQENQCAKERSRWLELPPFAPQVDTAVIARKISGQCIAGKSEEEDSPTTTAVKWVRRCCPDLPLSLVQKLFRLRQVKKALTDSNANSEQQSRLKRVSAKDALSPGDVLCLPVNVQHSLPIVKKPRVCKDTDEMSFVRSLELYKDDAIIVMNKPPGLPVQGGVGIEHSMDSLASKYLKYDYPDGPRLVHRLDRDSSGVLVLGRDQASATLLHSIFREKTSNALSDDTFRVLQRKYIALVIGVPRRTKGLITVPLAKVVLDDGKSERMTVSDDPSAQHAVTEYNVIESFSNGLTWLELSPLTGRKHQLRVHCAEVLRTPIVGDAKYGWRAHKRWKPVPLPSYLDFRTNHNQQLPFGLNSEDGTISDRRPFLHLHCKQMILPDISSALKMFGSSDFDQYISSLKKLSTVAPLPSHMQMSWDILKSLS</sequence>
<keyword evidence="4" id="KW-0496">Mitochondrion</keyword>
<dbReference type="InterPro" id="IPR006145">
    <property type="entry name" value="PsdUridine_synth_RsuA/RluA"/>
</dbReference>
<dbReference type="PANTHER" id="PTHR21600:SF81">
    <property type="entry name" value="21S RRNA PSEUDOURIDINE(2819) SYNTHASE"/>
    <property type="match status" value="1"/>
</dbReference>
<evidence type="ECO:0000313" key="7">
    <source>
        <dbReference type="EMBL" id="KAJ4763146.1"/>
    </source>
</evidence>
<evidence type="ECO:0000259" key="6">
    <source>
        <dbReference type="Pfam" id="PF00849"/>
    </source>
</evidence>
<dbReference type="Proteomes" id="UP001140206">
    <property type="component" value="Chromosome 4"/>
</dbReference>
<dbReference type="GO" id="GO:0000455">
    <property type="term" value="P:enzyme-directed rRNA pseudouridine synthesis"/>
    <property type="evidence" value="ECO:0007669"/>
    <property type="project" value="TreeGrafter"/>
</dbReference>
<dbReference type="GO" id="GO:0009982">
    <property type="term" value="F:pseudouridine synthase activity"/>
    <property type="evidence" value="ECO:0007669"/>
    <property type="project" value="InterPro"/>
</dbReference>
<dbReference type="SUPFAM" id="SSF55120">
    <property type="entry name" value="Pseudouridine synthase"/>
    <property type="match status" value="1"/>
</dbReference>
<dbReference type="Pfam" id="PF00849">
    <property type="entry name" value="PseudoU_synth_2"/>
    <property type="match status" value="1"/>
</dbReference>
<reference evidence="7" key="1">
    <citation type="submission" date="2022-08" db="EMBL/GenBank/DDBJ databases">
        <authorList>
            <person name="Marques A."/>
        </authorList>
    </citation>
    <scope>NUCLEOTIDE SEQUENCE</scope>
    <source>
        <strain evidence="7">RhyPub2mFocal</strain>
        <tissue evidence="7">Leaves</tissue>
    </source>
</reference>
<dbReference type="CDD" id="cd02869">
    <property type="entry name" value="PseudoU_synth_RluA_like"/>
    <property type="match status" value="1"/>
</dbReference>
<name>A0AAV8D6M4_9POAL</name>
<keyword evidence="5" id="KW-0413">Isomerase</keyword>
<evidence type="ECO:0000256" key="3">
    <source>
        <dbReference type="ARBA" id="ARBA00022884"/>
    </source>
</evidence>